<evidence type="ECO:0000256" key="3">
    <source>
        <dbReference type="ARBA" id="ARBA00022670"/>
    </source>
</evidence>
<evidence type="ECO:0000256" key="1">
    <source>
        <dbReference type="ARBA" id="ARBA00011073"/>
    </source>
</evidence>
<dbReference type="GO" id="GO:0006508">
    <property type="term" value="P:proteolysis"/>
    <property type="evidence" value="ECO:0007669"/>
    <property type="project" value="UniProtKB-KW"/>
</dbReference>
<dbReference type="OMA" id="FNHPALG"/>
<keyword evidence="5 8" id="KW-0378">Hydrolase</keyword>
<keyword evidence="6 8" id="KW-0720">Serine protease</keyword>
<gene>
    <name evidence="13" type="primary">ABSGL_11059.1 scaffold 12129</name>
</gene>
<dbReference type="Proteomes" id="UP000078561">
    <property type="component" value="Unassembled WGS sequence"/>
</dbReference>
<evidence type="ECO:0000313" key="14">
    <source>
        <dbReference type="Proteomes" id="UP000078561"/>
    </source>
</evidence>
<feature type="active site" description="Charge relay system" evidence="7 8">
    <location>
        <position position="535"/>
    </location>
</feature>
<reference evidence="13" key="1">
    <citation type="submission" date="2016-04" db="EMBL/GenBank/DDBJ databases">
        <authorList>
            <person name="Evans L.H."/>
            <person name="Alamgir A."/>
            <person name="Owens N."/>
            <person name="Weber N.D."/>
            <person name="Virtaneva K."/>
            <person name="Barbian K."/>
            <person name="Babar A."/>
            <person name="Rosenke K."/>
        </authorList>
    </citation>
    <scope>NUCLEOTIDE SEQUENCE [LARGE SCALE GENOMIC DNA]</scope>
    <source>
        <strain evidence="13">CBS 101.48</strain>
    </source>
</reference>
<feature type="chain" id="PRO_5007899919" description="Peptidase S8/S53 domain-containing protein" evidence="9">
    <location>
        <begin position="26"/>
        <end position="880"/>
    </location>
</feature>
<dbReference type="OrthoDB" id="206201at2759"/>
<dbReference type="InParanoid" id="A0A168QNQ2"/>
<evidence type="ECO:0000256" key="4">
    <source>
        <dbReference type="ARBA" id="ARBA00022729"/>
    </source>
</evidence>
<dbReference type="Gene3D" id="2.60.40.1710">
    <property type="entry name" value="Subtilisin-like superfamily"/>
    <property type="match status" value="1"/>
</dbReference>
<dbReference type="SUPFAM" id="SSF52743">
    <property type="entry name" value="Subtilisin-like"/>
    <property type="match status" value="1"/>
</dbReference>
<proteinExistence type="inferred from homology"/>
<sequence length="880" mass="93529">MKRRSISIVPLFALATLYLQGSTDALLQHRKFKASSEPNVLTGRYIVEFAQQDATYPFAKSLSDTFDKDVKIHEQFTHDLFAGLSFNLDDPNPSAVTASSYDDKLQSLFDHDHVTAVYPIHAIQRPELTATQVREDDSIAKAIAPHHLTQVDRVHKELKNTGKGIVVGIIDSGVDYYHPALGGGFGKGYKVRYGEDLVGDKYDSNQPNPIVRPGPTPLDKCGAASGASGHGTHVSGIVAGKSANFTGVAPDATLGMWRVFGCTGSTGNDIIIKALLKAYDVGSDIISLSLGDNSGWTEGPDTVVASRIAKKGTIVSIAAGNAGASGAFTVGSPSTGKGVISVASFDNSNNLVYKFKATGFSDAIAYASGESGKFKTGDLVPGDNKVGGTQDACDASTIPAAVKGNYGLVKRGSCTFSIKAANLAKAGAIGVVVYDNSGGDAFTPSAPNAPVPVLGVGQKDGEALLAAVKKGKVSLTFDGKLSPVPLASAKTVSSFSSVGASYELDLRPNIGAPGGDIYSTLPRYLGSWGLMSGTSMATPYLSGSIALYLKARGKNVKPAYVLEDFQNYAFKAPAQNGVKGIDSPLRQGAGLIQVYDTIKQNIHLSPGEFSFNDTSSNQHKTQTFTITNHGHSTVHYQISNNVSLAVAPYDLAKSGYTYTQPISYTTDAAKLRISKKSIKVAPGKSVKVKVSVIPPKSDPKKHIMYGGYVQLKSSNKKNGLDLSIPYFGVVGHQKDLPIFDADFPYLSSDSDGKVAYEKNDTFVFHQRNKTASAFIITRLITPTPLLQADVIDVKTKKVIGKAFPDQTYLARHTLNPGEQAQALRWDGTYLPKSNKPSSLKGVPVPHGTYNLNVKALHVFGNPKSKKDFDVWTSGPIKVTN</sequence>
<dbReference type="Pfam" id="PF00082">
    <property type="entry name" value="Peptidase_S8"/>
    <property type="match status" value="1"/>
</dbReference>
<evidence type="ECO:0000259" key="12">
    <source>
        <dbReference type="Pfam" id="PF06280"/>
    </source>
</evidence>
<feature type="active site" description="Charge relay system" evidence="7 8">
    <location>
        <position position="230"/>
    </location>
</feature>
<dbReference type="STRING" id="4829.A0A168QNQ2"/>
<evidence type="ECO:0000256" key="2">
    <source>
        <dbReference type="ARBA" id="ARBA00022525"/>
    </source>
</evidence>
<dbReference type="InterPro" id="IPR036852">
    <property type="entry name" value="Peptidase_S8/S53_dom_sf"/>
</dbReference>
<evidence type="ECO:0000256" key="8">
    <source>
        <dbReference type="PROSITE-ProRule" id="PRU01240"/>
    </source>
</evidence>
<dbReference type="InterPro" id="IPR051048">
    <property type="entry name" value="Peptidase_S8/S53_subtilisin"/>
</dbReference>
<evidence type="ECO:0008006" key="15">
    <source>
        <dbReference type="Google" id="ProtNLM"/>
    </source>
</evidence>
<keyword evidence="14" id="KW-1185">Reference proteome</keyword>
<dbReference type="InterPro" id="IPR003137">
    <property type="entry name" value="PA_domain"/>
</dbReference>
<evidence type="ECO:0000259" key="11">
    <source>
        <dbReference type="Pfam" id="PF02225"/>
    </source>
</evidence>
<name>A0A168QNQ2_ABSGL</name>
<protein>
    <recommendedName>
        <fullName evidence="15">Peptidase S8/S53 domain-containing protein</fullName>
    </recommendedName>
</protein>
<keyword evidence="4 9" id="KW-0732">Signal</keyword>
<dbReference type="Gene3D" id="3.40.50.200">
    <property type="entry name" value="Peptidase S8/S53 domain"/>
    <property type="match status" value="1"/>
</dbReference>
<dbReference type="InterPro" id="IPR010435">
    <property type="entry name" value="C5a/SBT2-like_Fn3"/>
</dbReference>
<dbReference type="PANTHER" id="PTHR43399:SF4">
    <property type="entry name" value="CELL WALL-ASSOCIATED PROTEASE"/>
    <property type="match status" value="1"/>
</dbReference>
<dbReference type="GO" id="GO:0016020">
    <property type="term" value="C:membrane"/>
    <property type="evidence" value="ECO:0007669"/>
    <property type="project" value="InterPro"/>
</dbReference>
<dbReference type="PROSITE" id="PS00136">
    <property type="entry name" value="SUBTILASE_ASP"/>
    <property type="match status" value="1"/>
</dbReference>
<evidence type="ECO:0000256" key="6">
    <source>
        <dbReference type="ARBA" id="ARBA00022825"/>
    </source>
</evidence>
<feature type="signal peptide" evidence="9">
    <location>
        <begin position="1"/>
        <end position="25"/>
    </location>
</feature>
<dbReference type="InterPro" id="IPR023827">
    <property type="entry name" value="Peptidase_S8_Asp-AS"/>
</dbReference>
<dbReference type="AlphaFoldDB" id="A0A168QNQ2"/>
<feature type="domain" description="Peptidase S8/S53" evidence="10">
    <location>
        <begin position="162"/>
        <end position="554"/>
    </location>
</feature>
<feature type="domain" description="PA" evidence="11">
    <location>
        <begin position="376"/>
        <end position="464"/>
    </location>
</feature>
<accession>A0A168QNQ2</accession>
<evidence type="ECO:0000256" key="5">
    <source>
        <dbReference type="ARBA" id="ARBA00022801"/>
    </source>
</evidence>
<dbReference type="PANTHER" id="PTHR43399">
    <property type="entry name" value="SUBTILISIN-RELATED"/>
    <property type="match status" value="1"/>
</dbReference>
<evidence type="ECO:0000313" key="13">
    <source>
        <dbReference type="EMBL" id="SAM05190.1"/>
    </source>
</evidence>
<dbReference type="Pfam" id="PF06280">
    <property type="entry name" value="fn3_5"/>
    <property type="match status" value="1"/>
</dbReference>
<feature type="active site" description="Charge relay system" evidence="7 8">
    <location>
        <position position="171"/>
    </location>
</feature>
<comment type="similarity">
    <text evidence="1 8">Belongs to the peptidase S8 family.</text>
</comment>
<dbReference type="Gene3D" id="3.50.30.30">
    <property type="match status" value="1"/>
</dbReference>
<dbReference type="Pfam" id="PF02225">
    <property type="entry name" value="PA"/>
    <property type="match status" value="1"/>
</dbReference>
<evidence type="ECO:0000256" key="7">
    <source>
        <dbReference type="PIRSR" id="PIRSR615500-1"/>
    </source>
</evidence>
<keyword evidence="2" id="KW-0964">Secreted</keyword>
<dbReference type="SUPFAM" id="SSF52025">
    <property type="entry name" value="PA domain"/>
    <property type="match status" value="1"/>
</dbReference>
<keyword evidence="3 8" id="KW-0645">Protease</keyword>
<dbReference type="InterPro" id="IPR046450">
    <property type="entry name" value="PA_dom_sf"/>
</dbReference>
<dbReference type="InterPro" id="IPR000209">
    <property type="entry name" value="Peptidase_S8/S53_dom"/>
</dbReference>
<dbReference type="InterPro" id="IPR034187">
    <property type="entry name" value="Peptidases_S8_5"/>
</dbReference>
<evidence type="ECO:0000259" key="10">
    <source>
        <dbReference type="Pfam" id="PF00082"/>
    </source>
</evidence>
<dbReference type="PRINTS" id="PR00723">
    <property type="entry name" value="SUBTILISIN"/>
</dbReference>
<dbReference type="PROSITE" id="PS51892">
    <property type="entry name" value="SUBTILASE"/>
    <property type="match status" value="1"/>
</dbReference>
<dbReference type="GO" id="GO:0004252">
    <property type="term" value="F:serine-type endopeptidase activity"/>
    <property type="evidence" value="ECO:0007669"/>
    <property type="project" value="UniProtKB-UniRule"/>
</dbReference>
<organism evidence="13">
    <name type="scientific">Absidia glauca</name>
    <name type="common">Pin mould</name>
    <dbReference type="NCBI Taxonomy" id="4829"/>
    <lineage>
        <taxon>Eukaryota</taxon>
        <taxon>Fungi</taxon>
        <taxon>Fungi incertae sedis</taxon>
        <taxon>Mucoromycota</taxon>
        <taxon>Mucoromycotina</taxon>
        <taxon>Mucoromycetes</taxon>
        <taxon>Mucorales</taxon>
        <taxon>Cunninghamellaceae</taxon>
        <taxon>Absidia</taxon>
    </lineage>
</organism>
<dbReference type="InterPro" id="IPR015500">
    <property type="entry name" value="Peptidase_S8_subtilisin-rel"/>
</dbReference>
<dbReference type="EMBL" id="LT554433">
    <property type="protein sequence ID" value="SAM05190.1"/>
    <property type="molecule type" value="Genomic_DNA"/>
</dbReference>
<dbReference type="CDD" id="cd07489">
    <property type="entry name" value="Peptidases_S8_5"/>
    <property type="match status" value="1"/>
</dbReference>
<evidence type="ECO:0000256" key="9">
    <source>
        <dbReference type="SAM" id="SignalP"/>
    </source>
</evidence>
<dbReference type="PROSITE" id="PS00137">
    <property type="entry name" value="SUBTILASE_HIS"/>
    <property type="match status" value="1"/>
</dbReference>
<feature type="domain" description="C5a peptidase/Subtilisin-like protease SBT2-like Fn3-like" evidence="12">
    <location>
        <begin position="610"/>
        <end position="726"/>
    </location>
</feature>
<dbReference type="InterPro" id="IPR022398">
    <property type="entry name" value="Peptidase_S8_His-AS"/>
</dbReference>